<dbReference type="EMBL" id="EU916176">
    <property type="protein sequence ID" value="ACH46796.1"/>
    <property type="molecule type" value="Genomic_DNA"/>
</dbReference>
<dbReference type="GeneID" id="6804827"/>
<dbReference type="Proteomes" id="UP000204092">
    <property type="component" value="Segment"/>
</dbReference>
<keyword evidence="2" id="KW-1185">Reference proteome</keyword>
<dbReference type="KEGG" id="vg:6804827"/>
<name>B5LWD3_9PHYC</name>
<protein>
    <submittedName>
        <fullName evidence="1">Uncharacterized protein</fullName>
    </submittedName>
</protein>
<reference evidence="1 2" key="1">
    <citation type="journal article" date="2009" name="Virology">
        <title>Genomic analysis of the smallest giant virus--Feldmannia sp. virus 158.</title>
        <authorList>
            <person name="Schroeder D.C."/>
            <person name="Park Y."/>
            <person name="Yoon H.M."/>
            <person name="Lee Y.S."/>
            <person name="Kang S.W."/>
            <person name="Meints R.H."/>
            <person name="Ivey R.G."/>
            <person name="Choi T.J."/>
        </authorList>
    </citation>
    <scope>NUCLEOTIDE SEQUENCE [LARGE SCALE GENOMIC DNA]</scope>
    <source>
        <strain evidence="1">FsV-158</strain>
    </source>
</reference>
<dbReference type="RefSeq" id="YP_002154666.1">
    <property type="nucleotide sequence ID" value="NC_011183.1"/>
</dbReference>
<proteinExistence type="predicted"/>
<organism evidence="1 2">
    <name type="scientific">Feldmannia species virus</name>
    <dbReference type="NCBI Taxonomy" id="39420"/>
    <lineage>
        <taxon>Viruses</taxon>
        <taxon>Varidnaviria</taxon>
        <taxon>Bamfordvirae</taxon>
        <taxon>Nucleocytoviricota</taxon>
        <taxon>Megaviricetes</taxon>
        <taxon>Algavirales</taxon>
        <taxon>Phycodnaviridae</taxon>
        <taxon>Phaeovirus</taxon>
        <taxon>Phaeovirus feldmanniae</taxon>
    </lineage>
</organism>
<sequence length="202" mass="22386">MSLPTQIRVLKYYAVFKTTNIDLNELEKSIARVYKVPDDEDSYYIAKSGNVTYVFHTDRVEACCLANVVVSRARDILAACDLTIIRRTVSACCPSSGPAIITSVVSETIGPLTQGTRFSLHSKLAREMPRGLVLNILEPSVCPDLVVKFAVENDGNTFAVLFKFRENLSCLIVQDMRSCPKKGVPEFLTLLGDFINRVSCRG</sequence>
<accession>B5LWD3</accession>
<evidence type="ECO:0000313" key="2">
    <source>
        <dbReference type="Proteomes" id="UP000204092"/>
    </source>
</evidence>
<evidence type="ECO:0000313" key="1">
    <source>
        <dbReference type="EMBL" id="ACH46796.1"/>
    </source>
</evidence>